<sequence length="384" mass="41608">MLFPGKEALVIKLKKFLSGLILLIGIILTLTACIQQKPVTIGFVASLTGSTSELGVNGRNGLMMAVEEINDAGGINGRTVEVVVKDDQNDPETGLAVDQELYEDGVSFIIGHMTSNMAALSIPFVNSKDMLMINPTMSATTLFNQDDHLIGVVSPNSDQAAVIKASMVKNGGEKKVAVIYESQNLAYTGTVKDGIAREIVPLGGQIIYEEAFLSGSNPNYLDITQRVSNTNPDSIVILASSFDAAMFCQQFYKLKNQTPVYLAAWSMNNDLLLQGGGAVEGVTITSLIDLDSRIPTYTAFREKYLSKYGAEPTFAAVYTYEAAMILFDAMAEANSNDPETIKNTIIKKSTYQGLQSDIIIDGYGDASRTIYEYVVKDGQFKKAE</sequence>
<evidence type="ECO:0000259" key="5">
    <source>
        <dbReference type="Pfam" id="PF13458"/>
    </source>
</evidence>
<proteinExistence type="inferred from homology"/>
<comment type="caution">
    <text evidence="6">The sequence shown here is derived from an EMBL/GenBank/DDBJ whole genome shotgun (WGS) entry which is preliminary data.</text>
</comment>
<dbReference type="SUPFAM" id="SSF53822">
    <property type="entry name" value="Periplasmic binding protein-like I"/>
    <property type="match status" value="1"/>
</dbReference>
<name>A0ABR6YYR8_9FIRM</name>
<evidence type="ECO:0000256" key="3">
    <source>
        <dbReference type="ARBA" id="ARBA00022729"/>
    </source>
</evidence>
<reference evidence="6 7" key="1">
    <citation type="journal article" date="2020" name="mSystems">
        <title>Defining Genomic and Predicted Metabolic Features of the Acetobacterium Genus.</title>
        <authorList>
            <person name="Ross D.E."/>
            <person name="Marshall C.W."/>
            <person name="Gulliver D."/>
            <person name="May H.D."/>
            <person name="Norman R.S."/>
        </authorList>
    </citation>
    <scope>NUCLEOTIDE SEQUENCE [LARGE SCALE GENOMIC DNA]</scope>
    <source>
        <strain evidence="6 7">DSM 4132</strain>
    </source>
</reference>
<dbReference type="InterPro" id="IPR028082">
    <property type="entry name" value="Peripla_BP_I"/>
</dbReference>
<keyword evidence="3" id="KW-0732">Signal</keyword>
<accession>A0ABR6YYR8</accession>
<dbReference type="PROSITE" id="PS51257">
    <property type="entry name" value="PROKAR_LIPOPROTEIN"/>
    <property type="match status" value="1"/>
</dbReference>
<dbReference type="InterPro" id="IPR028081">
    <property type="entry name" value="Leu-bd"/>
</dbReference>
<evidence type="ECO:0000256" key="1">
    <source>
        <dbReference type="ARBA" id="ARBA00010062"/>
    </source>
</evidence>
<evidence type="ECO:0000256" key="2">
    <source>
        <dbReference type="ARBA" id="ARBA00022448"/>
    </source>
</evidence>
<dbReference type="PRINTS" id="PR00337">
    <property type="entry name" value="LEUILEVALBP"/>
</dbReference>
<keyword evidence="2" id="KW-0813">Transport</keyword>
<dbReference type="InterPro" id="IPR000709">
    <property type="entry name" value="Leu_Ile_Val-bd"/>
</dbReference>
<evidence type="ECO:0000313" key="7">
    <source>
        <dbReference type="Proteomes" id="UP000622405"/>
    </source>
</evidence>
<organism evidence="6 7">
    <name type="scientific">Acetobacterium malicum</name>
    <dbReference type="NCBI Taxonomy" id="52692"/>
    <lineage>
        <taxon>Bacteria</taxon>
        <taxon>Bacillati</taxon>
        <taxon>Bacillota</taxon>
        <taxon>Clostridia</taxon>
        <taxon>Eubacteriales</taxon>
        <taxon>Eubacteriaceae</taxon>
        <taxon>Acetobacterium</taxon>
    </lineage>
</organism>
<evidence type="ECO:0000313" key="6">
    <source>
        <dbReference type="EMBL" id="MBC3900339.1"/>
    </source>
</evidence>
<dbReference type="Pfam" id="PF13458">
    <property type="entry name" value="Peripla_BP_6"/>
    <property type="match status" value="1"/>
</dbReference>
<protein>
    <submittedName>
        <fullName evidence="6">ABC transporter substrate-binding protein</fullName>
    </submittedName>
</protein>
<feature type="domain" description="Leucine-binding protein" evidence="5">
    <location>
        <begin position="38"/>
        <end position="378"/>
    </location>
</feature>
<dbReference type="EMBL" id="WJBE01000010">
    <property type="protein sequence ID" value="MBC3900339.1"/>
    <property type="molecule type" value="Genomic_DNA"/>
</dbReference>
<keyword evidence="7" id="KW-1185">Reference proteome</keyword>
<dbReference type="InterPro" id="IPR051010">
    <property type="entry name" value="BCAA_transport"/>
</dbReference>
<keyword evidence="4" id="KW-0029">Amino-acid transport</keyword>
<dbReference type="Gene3D" id="3.40.50.2300">
    <property type="match status" value="2"/>
</dbReference>
<gene>
    <name evidence="6" type="ORF">GH811_11990</name>
</gene>
<dbReference type="Proteomes" id="UP000622405">
    <property type="component" value="Unassembled WGS sequence"/>
</dbReference>
<dbReference type="PANTHER" id="PTHR30483:SF6">
    <property type="entry name" value="PERIPLASMIC BINDING PROTEIN OF ABC TRANSPORTER FOR NATURAL AMINO ACIDS"/>
    <property type="match status" value="1"/>
</dbReference>
<dbReference type="PANTHER" id="PTHR30483">
    <property type="entry name" value="LEUCINE-SPECIFIC-BINDING PROTEIN"/>
    <property type="match status" value="1"/>
</dbReference>
<evidence type="ECO:0000256" key="4">
    <source>
        <dbReference type="ARBA" id="ARBA00022970"/>
    </source>
</evidence>
<comment type="similarity">
    <text evidence="1">Belongs to the leucine-binding protein family.</text>
</comment>